<feature type="transmembrane region" description="Helical" evidence="9">
    <location>
        <begin position="151"/>
        <end position="168"/>
    </location>
</feature>
<dbReference type="Pfam" id="PF01618">
    <property type="entry name" value="MotA_ExbB"/>
    <property type="match status" value="1"/>
</dbReference>
<protein>
    <submittedName>
        <fullName evidence="11">Chemotaxis protein MotA</fullName>
    </submittedName>
</protein>
<keyword evidence="12" id="KW-1185">Reference proteome</keyword>
<reference evidence="11 12" key="1">
    <citation type="submission" date="2019-03" db="EMBL/GenBank/DDBJ databases">
        <title>Genomic Encyclopedia of Type Strains, Phase IV (KMG-IV): sequencing the most valuable type-strain genomes for metagenomic binning, comparative biology and taxonomic classification.</title>
        <authorList>
            <person name="Goeker M."/>
        </authorList>
    </citation>
    <scope>NUCLEOTIDE SEQUENCE [LARGE SCALE GENOMIC DNA]</scope>
    <source>
        <strain evidence="11 12">DSM 29489</strain>
    </source>
</reference>
<evidence type="ECO:0000313" key="12">
    <source>
        <dbReference type="Proteomes" id="UP000295726"/>
    </source>
</evidence>
<accession>A0A4R3KH39</accession>
<keyword evidence="7 9" id="KW-0472">Membrane</keyword>
<name>A0A4R3KH39_9FIRM</name>
<evidence type="ECO:0000259" key="10">
    <source>
        <dbReference type="Pfam" id="PF01618"/>
    </source>
</evidence>
<feature type="transmembrane region" description="Helical" evidence="9">
    <location>
        <begin position="33"/>
        <end position="55"/>
    </location>
</feature>
<dbReference type="AlphaFoldDB" id="A0A4R3KH39"/>
<dbReference type="OrthoDB" id="9806929at2"/>
<dbReference type="RefSeq" id="WP_132377959.1">
    <property type="nucleotide sequence ID" value="NZ_DAIQXH010000019.1"/>
</dbReference>
<comment type="subcellular location">
    <subcellularLocation>
        <location evidence="1">Cell membrane</location>
        <topology evidence="1">Multi-pass membrane protein</topology>
    </subcellularLocation>
</comment>
<evidence type="ECO:0000256" key="3">
    <source>
        <dbReference type="ARBA" id="ARBA00022448"/>
    </source>
</evidence>
<dbReference type="EMBL" id="SLZZ01000001">
    <property type="protein sequence ID" value="TCS82780.1"/>
    <property type="molecule type" value="Genomic_DNA"/>
</dbReference>
<dbReference type="InterPro" id="IPR047055">
    <property type="entry name" value="MotA-like"/>
</dbReference>
<evidence type="ECO:0000256" key="7">
    <source>
        <dbReference type="ARBA" id="ARBA00023136"/>
    </source>
</evidence>
<dbReference type="InterPro" id="IPR000540">
    <property type="entry name" value="Flag_MotA_CS"/>
</dbReference>
<dbReference type="GO" id="GO:0071978">
    <property type="term" value="P:bacterial-type flagellum-dependent swarming motility"/>
    <property type="evidence" value="ECO:0007669"/>
    <property type="project" value="InterPro"/>
</dbReference>
<keyword evidence="3" id="KW-0813">Transport</keyword>
<evidence type="ECO:0000256" key="2">
    <source>
        <dbReference type="ARBA" id="ARBA00008038"/>
    </source>
</evidence>
<evidence type="ECO:0000256" key="8">
    <source>
        <dbReference type="SAM" id="MobiDB-lite"/>
    </source>
</evidence>
<keyword evidence="6 9" id="KW-1133">Transmembrane helix</keyword>
<keyword evidence="4" id="KW-1003">Cell membrane</keyword>
<evidence type="ECO:0000256" key="5">
    <source>
        <dbReference type="ARBA" id="ARBA00022692"/>
    </source>
</evidence>
<feature type="transmembrane region" description="Helical" evidence="9">
    <location>
        <begin position="5"/>
        <end position="21"/>
    </location>
</feature>
<evidence type="ECO:0000256" key="6">
    <source>
        <dbReference type="ARBA" id="ARBA00022989"/>
    </source>
</evidence>
<proteinExistence type="inferred from homology"/>
<feature type="region of interest" description="Disordered" evidence="8">
    <location>
        <begin position="252"/>
        <end position="280"/>
    </location>
</feature>
<gene>
    <name evidence="11" type="ORF">EDD59_101189</name>
</gene>
<dbReference type="PANTHER" id="PTHR30433:SF2">
    <property type="entry name" value="MOTILITY PROTEIN A"/>
    <property type="match status" value="1"/>
</dbReference>
<dbReference type="PROSITE" id="PS01307">
    <property type="entry name" value="MOTA"/>
    <property type="match status" value="1"/>
</dbReference>
<feature type="transmembrane region" description="Helical" evidence="9">
    <location>
        <begin position="180"/>
        <end position="203"/>
    </location>
</feature>
<keyword evidence="5 9" id="KW-0812">Transmembrane</keyword>
<dbReference type="Proteomes" id="UP000295726">
    <property type="component" value="Unassembled WGS sequence"/>
</dbReference>
<evidence type="ECO:0000256" key="9">
    <source>
        <dbReference type="SAM" id="Phobius"/>
    </source>
</evidence>
<evidence type="ECO:0000256" key="4">
    <source>
        <dbReference type="ARBA" id="ARBA00022475"/>
    </source>
</evidence>
<dbReference type="GO" id="GO:0006935">
    <property type="term" value="P:chemotaxis"/>
    <property type="evidence" value="ECO:0007669"/>
    <property type="project" value="InterPro"/>
</dbReference>
<organism evidence="11 12">
    <name type="scientific">Muricomes intestini</name>
    <dbReference type="NCBI Taxonomy" id="1796634"/>
    <lineage>
        <taxon>Bacteria</taxon>
        <taxon>Bacillati</taxon>
        <taxon>Bacillota</taxon>
        <taxon>Clostridia</taxon>
        <taxon>Lachnospirales</taxon>
        <taxon>Lachnospiraceae</taxon>
        <taxon>Muricomes</taxon>
    </lineage>
</organism>
<sequence length="280" mass="30815">MDFTTIIGIVGGFFFIISAIMDGGDIGNFMDMPSVAIVMGGVVCSVIASFPFSMLKNVGIHMKKLMSAKQYAPEPVINTLVEFAQIARRNGLLALEDKANTLEDSFFKQGILLVVDAMEADKVRELLEMEVDNMSARHEEEVAIYDKASQYAPAFGMIGTLVGLINMLKSMDLSDGASDSLGASMATALITTFYGCILANLVFMPIAKKLRIRNEEEVIYRQIIIEGVMSIQAGENPKIIREKLTSLLRQKQQQRLLSEGNSNSSLAGEKTKSKRKKNRK</sequence>
<evidence type="ECO:0000313" key="11">
    <source>
        <dbReference type="EMBL" id="TCS82780.1"/>
    </source>
</evidence>
<evidence type="ECO:0000256" key="1">
    <source>
        <dbReference type="ARBA" id="ARBA00004651"/>
    </source>
</evidence>
<dbReference type="GO" id="GO:0005886">
    <property type="term" value="C:plasma membrane"/>
    <property type="evidence" value="ECO:0007669"/>
    <property type="project" value="UniProtKB-SubCell"/>
</dbReference>
<comment type="caution">
    <text evidence="11">The sequence shown here is derived from an EMBL/GenBank/DDBJ whole genome shotgun (WGS) entry which is preliminary data.</text>
</comment>
<comment type="similarity">
    <text evidence="2">Belongs to the MotA family.</text>
</comment>
<dbReference type="InterPro" id="IPR002898">
    <property type="entry name" value="MotA_ExbB_proton_chnl"/>
</dbReference>
<feature type="domain" description="MotA/TolQ/ExbB proton channel" evidence="10">
    <location>
        <begin position="99"/>
        <end position="221"/>
    </location>
</feature>
<dbReference type="PANTHER" id="PTHR30433">
    <property type="entry name" value="CHEMOTAXIS PROTEIN MOTA"/>
    <property type="match status" value="1"/>
</dbReference>